<reference evidence="2" key="2">
    <citation type="submission" date="2021-09" db="EMBL/GenBank/DDBJ databases">
        <authorList>
            <person name="Jia N."/>
            <person name="Wang J."/>
            <person name="Shi W."/>
            <person name="Du L."/>
            <person name="Sun Y."/>
            <person name="Zhan W."/>
            <person name="Jiang J."/>
            <person name="Wang Q."/>
            <person name="Zhang B."/>
            <person name="Ji P."/>
            <person name="Sakyi L.B."/>
            <person name="Cui X."/>
            <person name="Yuan T."/>
            <person name="Jiang B."/>
            <person name="Yang W."/>
            <person name="Lam T.T.-Y."/>
            <person name="Chang Q."/>
            <person name="Ding S."/>
            <person name="Wang X."/>
            <person name="Zhu J."/>
            <person name="Ruan X."/>
            <person name="Zhao L."/>
            <person name="Wei J."/>
            <person name="Que T."/>
            <person name="Du C."/>
            <person name="Cheng J."/>
            <person name="Dai P."/>
            <person name="Han X."/>
            <person name="Huang E."/>
            <person name="Gao Y."/>
            <person name="Liu J."/>
            <person name="Shao H."/>
            <person name="Ye R."/>
            <person name="Li L."/>
            <person name="Wei W."/>
            <person name="Wang X."/>
            <person name="Wang C."/>
            <person name="Huo Q."/>
            <person name="Li W."/>
            <person name="Guo W."/>
            <person name="Chen H."/>
            <person name="Chen S."/>
            <person name="Zhou L."/>
            <person name="Zhou L."/>
            <person name="Ni X."/>
            <person name="Tian J."/>
            <person name="Zhou Y."/>
            <person name="Sheng Y."/>
            <person name="Liu T."/>
            <person name="Pan Y."/>
            <person name="Xia L."/>
            <person name="Li J."/>
            <person name="Zhao F."/>
            <person name="Cao W."/>
        </authorList>
    </citation>
    <scope>NUCLEOTIDE SEQUENCE</scope>
    <source>
        <strain evidence="2">Rsan-2018</strain>
        <tissue evidence="2">Larvae</tissue>
    </source>
</reference>
<name>A0A9D4Q227_RHISA</name>
<reference evidence="2" key="1">
    <citation type="journal article" date="2020" name="Cell">
        <title>Large-Scale Comparative Analyses of Tick Genomes Elucidate Their Genetic Diversity and Vector Capacities.</title>
        <authorList>
            <consortium name="Tick Genome and Microbiome Consortium (TIGMIC)"/>
            <person name="Jia N."/>
            <person name="Wang J."/>
            <person name="Shi W."/>
            <person name="Du L."/>
            <person name="Sun Y."/>
            <person name="Zhan W."/>
            <person name="Jiang J.F."/>
            <person name="Wang Q."/>
            <person name="Zhang B."/>
            <person name="Ji P."/>
            <person name="Bell-Sakyi L."/>
            <person name="Cui X.M."/>
            <person name="Yuan T.T."/>
            <person name="Jiang B.G."/>
            <person name="Yang W.F."/>
            <person name="Lam T.T."/>
            <person name="Chang Q.C."/>
            <person name="Ding S.J."/>
            <person name="Wang X.J."/>
            <person name="Zhu J.G."/>
            <person name="Ruan X.D."/>
            <person name="Zhao L."/>
            <person name="Wei J.T."/>
            <person name="Ye R.Z."/>
            <person name="Que T.C."/>
            <person name="Du C.H."/>
            <person name="Zhou Y.H."/>
            <person name="Cheng J.X."/>
            <person name="Dai P.F."/>
            <person name="Guo W.B."/>
            <person name="Han X.H."/>
            <person name="Huang E.J."/>
            <person name="Li L.F."/>
            <person name="Wei W."/>
            <person name="Gao Y.C."/>
            <person name="Liu J.Z."/>
            <person name="Shao H.Z."/>
            <person name="Wang X."/>
            <person name="Wang C.C."/>
            <person name="Yang T.C."/>
            <person name="Huo Q.B."/>
            <person name="Li W."/>
            <person name="Chen H.Y."/>
            <person name="Chen S.E."/>
            <person name="Zhou L.G."/>
            <person name="Ni X.B."/>
            <person name="Tian J.H."/>
            <person name="Sheng Y."/>
            <person name="Liu T."/>
            <person name="Pan Y.S."/>
            <person name="Xia L.Y."/>
            <person name="Li J."/>
            <person name="Zhao F."/>
            <person name="Cao W.C."/>
        </authorList>
    </citation>
    <scope>NUCLEOTIDE SEQUENCE</scope>
    <source>
        <strain evidence="2">Rsan-2018</strain>
    </source>
</reference>
<gene>
    <name evidence="2" type="ORF">HPB52_019476</name>
</gene>
<accession>A0A9D4Q227</accession>
<organism evidence="2 3">
    <name type="scientific">Rhipicephalus sanguineus</name>
    <name type="common">Brown dog tick</name>
    <name type="synonym">Ixodes sanguineus</name>
    <dbReference type="NCBI Taxonomy" id="34632"/>
    <lineage>
        <taxon>Eukaryota</taxon>
        <taxon>Metazoa</taxon>
        <taxon>Ecdysozoa</taxon>
        <taxon>Arthropoda</taxon>
        <taxon>Chelicerata</taxon>
        <taxon>Arachnida</taxon>
        <taxon>Acari</taxon>
        <taxon>Parasitiformes</taxon>
        <taxon>Ixodida</taxon>
        <taxon>Ixodoidea</taxon>
        <taxon>Ixodidae</taxon>
        <taxon>Rhipicephalinae</taxon>
        <taxon>Rhipicephalus</taxon>
        <taxon>Rhipicephalus</taxon>
    </lineage>
</organism>
<feature type="transmembrane region" description="Helical" evidence="1">
    <location>
        <begin position="76"/>
        <end position="95"/>
    </location>
</feature>
<feature type="transmembrane region" description="Helical" evidence="1">
    <location>
        <begin position="48"/>
        <end position="69"/>
    </location>
</feature>
<evidence type="ECO:0000313" key="3">
    <source>
        <dbReference type="Proteomes" id="UP000821837"/>
    </source>
</evidence>
<dbReference type="VEuPathDB" id="VectorBase:RSAN_051150"/>
<comment type="caution">
    <text evidence="2">The sequence shown here is derived from an EMBL/GenBank/DDBJ whole genome shotgun (WGS) entry which is preliminary data.</text>
</comment>
<keyword evidence="1" id="KW-0812">Transmembrane</keyword>
<dbReference type="AlphaFoldDB" id="A0A9D4Q227"/>
<proteinExistence type="predicted"/>
<sequence>MAAPDTRACWPVAASVAVFVFFGTMLVRSESIMYVGFMDMLHVNREKASWPLTVAIVTSQLSGPLYGLLGMWLSDTVLMVAGALLCALPVMACALTQSLGLVVFLYGILFALFVTYPAFRPWLGLRRFGAVHGGGSALRSLPCTVMGSVFVVTAASGFIFPLVVEALRKALQFHYVLLTLGTLELTMLLGCI</sequence>
<dbReference type="Proteomes" id="UP000821837">
    <property type="component" value="Chromosome 3"/>
</dbReference>
<feature type="transmembrane region" description="Helical" evidence="1">
    <location>
        <begin position="101"/>
        <end position="119"/>
    </location>
</feature>
<evidence type="ECO:0000256" key="1">
    <source>
        <dbReference type="SAM" id="Phobius"/>
    </source>
</evidence>
<keyword evidence="1" id="KW-0472">Membrane</keyword>
<keyword evidence="3" id="KW-1185">Reference proteome</keyword>
<evidence type="ECO:0008006" key="4">
    <source>
        <dbReference type="Google" id="ProtNLM"/>
    </source>
</evidence>
<keyword evidence="1" id="KW-1133">Transmembrane helix</keyword>
<feature type="transmembrane region" description="Helical" evidence="1">
    <location>
        <begin position="9"/>
        <end position="28"/>
    </location>
</feature>
<feature type="transmembrane region" description="Helical" evidence="1">
    <location>
        <begin position="140"/>
        <end position="160"/>
    </location>
</feature>
<feature type="transmembrane region" description="Helical" evidence="1">
    <location>
        <begin position="172"/>
        <end position="191"/>
    </location>
</feature>
<dbReference type="InterPro" id="IPR036259">
    <property type="entry name" value="MFS_trans_sf"/>
</dbReference>
<protein>
    <recommendedName>
        <fullName evidence="4">Monocarboxylate transporter</fullName>
    </recommendedName>
</protein>
<dbReference type="EMBL" id="JABSTV010001249">
    <property type="protein sequence ID" value="KAH7963064.1"/>
    <property type="molecule type" value="Genomic_DNA"/>
</dbReference>
<dbReference type="SUPFAM" id="SSF103473">
    <property type="entry name" value="MFS general substrate transporter"/>
    <property type="match status" value="1"/>
</dbReference>
<evidence type="ECO:0000313" key="2">
    <source>
        <dbReference type="EMBL" id="KAH7963064.1"/>
    </source>
</evidence>